<keyword evidence="4" id="KW-0732">Signal</keyword>
<gene>
    <name evidence="6" type="ORF">MSPICULIGERA_LOCUS19228</name>
</gene>
<feature type="signal peptide" evidence="4">
    <location>
        <begin position="1"/>
        <end position="20"/>
    </location>
</feature>
<dbReference type="AlphaFoldDB" id="A0AA36G6E6"/>
<evidence type="ECO:0000256" key="1">
    <source>
        <dbReference type="ARBA" id="ARBA00022723"/>
    </source>
</evidence>
<proteinExistence type="predicted"/>
<dbReference type="InterPro" id="IPR008922">
    <property type="entry name" value="Di-copper_centre_dom_sf"/>
</dbReference>
<dbReference type="GO" id="GO:0046872">
    <property type="term" value="F:metal ion binding"/>
    <property type="evidence" value="ECO:0007669"/>
    <property type="project" value="UniProtKB-KW"/>
</dbReference>
<dbReference type="GO" id="GO:0016491">
    <property type="term" value="F:oxidoreductase activity"/>
    <property type="evidence" value="ECO:0007669"/>
    <property type="project" value="InterPro"/>
</dbReference>
<dbReference type="InterPro" id="IPR002227">
    <property type="entry name" value="Tyrosinase_Cu-bd"/>
</dbReference>
<evidence type="ECO:0000256" key="4">
    <source>
        <dbReference type="SAM" id="SignalP"/>
    </source>
</evidence>
<dbReference type="PANTHER" id="PTHR11474:SF84">
    <property type="entry name" value="SHKT DOMAIN-CONTAINING PROTEIN"/>
    <property type="match status" value="1"/>
</dbReference>
<evidence type="ECO:0000259" key="5">
    <source>
        <dbReference type="PROSITE" id="PS51670"/>
    </source>
</evidence>
<reference evidence="6" key="1">
    <citation type="submission" date="2023-06" db="EMBL/GenBank/DDBJ databases">
        <authorList>
            <person name="Delattre M."/>
        </authorList>
    </citation>
    <scope>NUCLEOTIDE SEQUENCE</scope>
    <source>
        <strain evidence="6">AF72</strain>
    </source>
</reference>
<feature type="compositionally biased region" description="Polar residues" evidence="3">
    <location>
        <begin position="25"/>
        <end position="36"/>
    </location>
</feature>
<feature type="disulfide bond" evidence="2">
    <location>
        <begin position="529"/>
        <end position="563"/>
    </location>
</feature>
<feature type="region of interest" description="Disordered" evidence="3">
    <location>
        <begin position="25"/>
        <end position="62"/>
    </location>
</feature>
<feature type="compositionally biased region" description="Low complexity" evidence="3">
    <location>
        <begin position="37"/>
        <end position="46"/>
    </location>
</feature>
<feature type="domain" description="ShKT" evidence="5">
    <location>
        <begin position="529"/>
        <end position="563"/>
    </location>
</feature>
<dbReference type="Pfam" id="PF00264">
    <property type="entry name" value="Tyrosinase"/>
    <property type="match status" value="1"/>
</dbReference>
<feature type="chain" id="PRO_5041289422" description="ShKT domain-containing protein" evidence="4">
    <location>
        <begin position="21"/>
        <end position="656"/>
    </location>
</feature>
<feature type="compositionally biased region" description="Basic and acidic residues" evidence="3">
    <location>
        <begin position="48"/>
        <end position="57"/>
    </location>
</feature>
<dbReference type="InterPro" id="IPR003582">
    <property type="entry name" value="ShKT_dom"/>
</dbReference>
<evidence type="ECO:0000256" key="3">
    <source>
        <dbReference type="SAM" id="MobiDB-lite"/>
    </source>
</evidence>
<dbReference type="PROSITE" id="PS51670">
    <property type="entry name" value="SHKT"/>
    <property type="match status" value="2"/>
</dbReference>
<comment type="caution">
    <text evidence="6">The sequence shown here is derived from an EMBL/GenBank/DDBJ whole genome shotgun (WGS) entry which is preliminary data.</text>
</comment>
<protein>
    <recommendedName>
        <fullName evidence="5">ShKT domain-containing protein</fullName>
    </recommendedName>
</protein>
<feature type="non-terminal residue" evidence="6">
    <location>
        <position position="1"/>
    </location>
</feature>
<dbReference type="InterPro" id="IPR050316">
    <property type="entry name" value="Tyrosinase/Hemocyanin"/>
</dbReference>
<name>A0AA36G6E6_9BILA</name>
<dbReference type="PRINTS" id="PR00092">
    <property type="entry name" value="TYROSINASE"/>
</dbReference>
<dbReference type="Proteomes" id="UP001177023">
    <property type="component" value="Unassembled WGS sequence"/>
</dbReference>
<keyword evidence="2" id="KW-1015">Disulfide bond</keyword>
<evidence type="ECO:0000313" key="6">
    <source>
        <dbReference type="EMBL" id="CAJ0581059.1"/>
    </source>
</evidence>
<dbReference type="Pfam" id="PF01549">
    <property type="entry name" value="ShK"/>
    <property type="match status" value="2"/>
</dbReference>
<evidence type="ECO:0000256" key="2">
    <source>
        <dbReference type="PROSITE-ProRule" id="PRU01005"/>
    </source>
</evidence>
<dbReference type="SUPFAM" id="SSF48056">
    <property type="entry name" value="Di-copper centre-containing domain"/>
    <property type="match status" value="1"/>
</dbReference>
<feature type="domain" description="ShKT" evidence="5">
    <location>
        <begin position="573"/>
        <end position="609"/>
    </location>
</feature>
<organism evidence="6 7">
    <name type="scientific">Mesorhabditis spiculigera</name>
    <dbReference type="NCBI Taxonomy" id="96644"/>
    <lineage>
        <taxon>Eukaryota</taxon>
        <taxon>Metazoa</taxon>
        <taxon>Ecdysozoa</taxon>
        <taxon>Nematoda</taxon>
        <taxon>Chromadorea</taxon>
        <taxon>Rhabditida</taxon>
        <taxon>Rhabditina</taxon>
        <taxon>Rhabditomorpha</taxon>
        <taxon>Rhabditoidea</taxon>
        <taxon>Rhabditidae</taxon>
        <taxon>Mesorhabditinae</taxon>
        <taxon>Mesorhabditis</taxon>
    </lineage>
</organism>
<dbReference type="EMBL" id="CATQJA010002662">
    <property type="protein sequence ID" value="CAJ0581059.1"/>
    <property type="molecule type" value="Genomic_DNA"/>
</dbReference>
<accession>A0AA36G6E6</accession>
<dbReference type="PROSITE" id="PS00497">
    <property type="entry name" value="TYROSINASE_1"/>
    <property type="match status" value="1"/>
</dbReference>
<comment type="caution">
    <text evidence="2">Lacks conserved residue(s) required for the propagation of feature annotation.</text>
</comment>
<dbReference type="Gene3D" id="1.10.1280.10">
    <property type="entry name" value="Di-copper center containing domain from catechol oxidase"/>
    <property type="match status" value="1"/>
</dbReference>
<dbReference type="Gene3D" id="1.10.10.1940">
    <property type="match status" value="1"/>
</dbReference>
<dbReference type="PANTHER" id="PTHR11474">
    <property type="entry name" value="TYROSINASE FAMILY MEMBER"/>
    <property type="match status" value="1"/>
</dbReference>
<dbReference type="SMART" id="SM00254">
    <property type="entry name" value="ShKT"/>
    <property type="match status" value="2"/>
</dbReference>
<keyword evidence="7" id="KW-1185">Reference proteome</keyword>
<evidence type="ECO:0000313" key="7">
    <source>
        <dbReference type="Proteomes" id="UP001177023"/>
    </source>
</evidence>
<keyword evidence="1" id="KW-0479">Metal-binding</keyword>
<sequence>MKLTGLSLALLASWLVAANSQQPARSNMRTAHAQMQSKARMSALASRSRREPPRDCSDAPNADLKSTCKMIRHMDHVARRRVARQAQFGNSIIEDTRRNGAPNWQQPIPLPPNSRGHAAYHPYDCMTLICLCPFFRGTVQNGNCILASGQPLTMAYRKEYRMMTDDERNRWHNALNVLKRNGEYDRLSAEHLSVGIGSGAHSGPGFLPWHREYLKRVEIALRLVDPGIAIPYWDSVMDWYLPDARDSIMFSNMFAGESDWWGNVVQGPFAYWRTLEGRATINRQLARKGRLFDEQQINNIVAQNAIEFTLAYTAPVWGCPYGNNYGAIEYTHSNIHLWIGGDMEPPSTSANEPIFFMHHSFVDYLWELWRQLKQPRWLREQAYAPDHYSCANQQHFRNAIMRPFPYLLNADGLHNGYTDQMYRYAPRATCSIQNPSCGSPYLFCDTRGFPHCVAKIKPGGNCQGFEMFNACYRGRCWFGRCQQVMAHAAKTLHVGGNQTMMVMRQRAQEENAMVKKVKPTMAAPLFVDCFNRHECCESWELFNGCDAQPEYMSVYCQATCGLCAPSYNKTDDCTDRHPHCPAFERMGHCKNQYAAPWMMENCRSTCGMCQHAKSATCLPHGKPVPIPVTPKLIQQISGSDEPEVVKRLAAVRRRRV</sequence>